<comment type="caution">
    <text evidence="6">Lacks conserved residue(s) required for the propagation of feature annotation.</text>
</comment>
<dbReference type="InterPro" id="IPR003682">
    <property type="entry name" value="rRNA_ssu_MeTfrase_G"/>
</dbReference>
<accession>A0A919SQR2</accession>
<reference evidence="8" key="1">
    <citation type="submission" date="2021-03" db="EMBL/GenBank/DDBJ databases">
        <title>Whole genome shotgun sequence of Actinoplanes auranticolor NBRC 12245.</title>
        <authorList>
            <person name="Komaki H."/>
            <person name="Tamura T."/>
        </authorList>
    </citation>
    <scope>NUCLEOTIDE SEQUENCE</scope>
    <source>
        <strain evidence="8">NBRC 12245</strain>
    </source>
</reference>
<dbReference type="PANTHER" id="PTHR31760:SF0">
    <property type="entry name" value="S-ADENOSYL-L-METHIONINE-DEPENDENT METHYLTRANSFERASES SUPERFAMILY PROTEIN"/>
    <property type="match status" value="1"/>
</dbReference>
<evidence type="ECO:0000256" key="7">
    <source>
        <dbReference type="SAM" id="MobiDB-lite"/>
    </source>
</evidence>
<evidence type="ECO:0000313" key="9">
    <source>
        <dbReference type="Proteomes" id="UP000681340"/>
    </source>
</evidence>
<feature type="binding site" evidence="6">
    <location>
        <begin position="161"/>
        <end position="162"/>
    </location>
    <ligand>
        <name>S-adenosyl-L-methionine</name>
        <dbReference type="ChEBI" id="CHEBI:59789"/>
    </ligand>
</feature>
<dbReference type="AlphaFoldDB" id="A0A919SQR2"/>
<feature type="compositionally biased region" description="Low complexity" evidence="7">
    <location>
        <begin position="252"/>
        <end position="268"/>
    </location>
</feature>
<dbReference type="Proteomes" id="UP000681340">
    <property type="component" value="Unassembled WGS sequence"/>
</dbReference>
<dbReference type="PANTHER" id="PTHR31760">
    <property type="entry name" value="S-ADENOSYL-L-METHIONINE-DEPENDENT METHYLTRANSFERASES SUPERFAMILY PROTEIN"/>
    <property type="match status" value="1"/>
</dbReference>
<feature type="binding site" evidence="6">
    <location>
        <position position="109"/>
    </location>
    <ligand>
        <name>S-adenosyl-L-methionine</name>
        <dbReference type="ChEBI" id="CHEBI:59789"/>
    </ligand>
</feature>
<keyword evidence="4 6" id="KW-0808">Transferase</keyword>
<dbReference type="NCBIfam" id="TIGR00138">
    <property type="entry name" value="rsmG_gidB"/>
    <property type="match status" value="1"/>
</dbReference>
<feature type="region of interest" description="Disordered" evidence="7">
    <location>
        <begin position="1"/>
        <end position="37"/>
    </location>
</feature>
<dbReference type="EC" id="2.1.1.-" evidence="6"/>
<comment type="subcellular location">
    <subcellularLocation>
        <location evidence="6">Cytoplasm</location>
    </subcellularLocation>
</comment>
<dbReference type="Pfam" id="PF02527">
    <property type="entry name" value="GidB"/>
    <property type="match status" value="1"/>
</dbReference>
<evidence type="ECO:0000256" key="3">
    <source>
        <dbReference type="ARBA" id="ARBA00022603"/>
    </source>
</evidence>
<evidence type="ECO:0000256" key="4">
    <source>
        <dbReference type="ARBA" id="ARBA00022679"/>
    </source>
</evidence>
<feature type="binding site" evidence="6">
    <location>
        <position position="114"/>
    </location>
    <ligand>
        <name>S-adenosyl-L-methionine</name>
        <dbReference type="ChEBI" id="CHEBI:59789"/>
    </ligand>
</feature>
<dbReference type="SUPFAM" id="SSF53335">
    <property type="entry name" value="S-adenosyl-L-methionine-dependent methyltransferases"/>
    <property type="match status" value="1"/>
</dbReference>
<organism evidence="8 9">
    <name type="scientific">Actinoplanes auranticolor</name>
    <dbReference type="NCBI Taxonomy" id="47988"/>
    <lineage>
        <taxon>Bacteria</taxon>
        <taxon>Bacillati</taxon>
        <taxon>Actinomycetota</taxon>
        <taxon>Actinomycetes</taxon>
        <taxon>Micromonosporales</taxon>
        <taxon>Micromonosporaceae</taxon>
        <taxon>Actinoplanes</taxon>
    </lineage>
</organism>
<dbReference type="EMBL" id="BOQL01000054">
    <property type="protein sequence ID" value="GIM75123.1"/>
    <property type="molecule type" value="Genomic_DNA"/>
</dbReference>
<dbReference type="GO" id="GO:0005829">
    <property type="term" value="C:cytosol"/>
    <property type="evidence" value="ECO:0007669"/>
    <property type="project" value="TreeGrafter"/>
</dbReference>
<evidence type="ECO:0000256" key="1">
    <source>
        <dbReference type="ARBA" id="ARBA00022490"/>
    </source>
</evidence>
<proteinExistence type="inferred from homology"/>
<gene>
    <name evidence="6" type="primary">rsmG</name>
    <name evidence="8" type="ORF">Aau02nite_64380</name>
</gene>
<comment type="function">
    <text evidence="6">Specifically methylates the N7 position of a guanine in 16S rRNA.</text>
</comment>
<comment type="similarity">
    <text evidence="6">Belongs to the methyltransferase superfamily. RNA methyltransferase RsmG family.</text>
</comment>
<protein>
    <recommendedName>
        <fullName evidence="6">Ribosomal RNA small subunit methyltransferase G</fullName>
        <ecNumber evidence="6">2.1.1.-</ecNumber>
    </recommendedName>
    <alternativeName>
        <fullName evidence="6">16S rRNA 7-methylguanosine methyltransferase</fullName>
        <shortName evidence="6">16S rRNA m7G methyltransferase</shortName>
    </alternativeName>
</protein>
<evidence type="ECO:0000256" key="5">
    <source>
        <dbReference type="ARBA" id="ARBA00022691"/>
    </source>
</evidence>
<dbReference type="GO" id="GO:0070043">
    <property type="term" value="F:rRNA (guanine-N7-)-methyltransferase activity"/>
    <property type="evidence" value="ECO:0007669"/>
    <property type="project" value="UniProtKB-UniRule"/>
</dbReference>
<comment type="caution">
    <text evidence="8">The sequence shown here is derived from an EMBL/GenBank/DDBJ whole genome shotgun (WGS) entry which is preliminary data.</text>
</comment>
<keyword evidence="3 6" id="KW-0489">Methyltransferase</keyword>
<dbReference type="InterPro" id="IPR029063">
    <property type="entry name" value="SAM-dependent_MTases_sf"/>
</dbReference>
<feature type="region of interest" description="Disordered" evidence="7">
    <location>
        <begin position="252"/>
        <end position="283"/>
    </location>
</feature>
<keyword evidence="9" id="KW-1185">Reference proteome</keyword>
<keyword evidence="1 6" id="KW-0963">Cytoplasm</keyword>
<dbReference type="Gene3D" id="3.40.50.150">
    <property type="entry name" value="Vaccinia Virus protein VP39"/>
    <property type="match status" value="1"/>
</dbReference>
<evidence type="ECO:0000313" key="8">
    <source>
        <dbReference type="EMBL" id="GIM75123.1"/>
    </source>
</evidence>
<feature type="binding site" evidence="6">
    <location>
        <position position="178"/>
    </location>
    <ligand>
        <name>S-adenosyl-L-methionine</name>
        <dbReference type="ChEBI" id="CHEBI:59789"/>
    </ligand>
</feature>
<name>A0A919SQR2_9ACTN</name>
<keyword evidence="2 6" id="KW-0698">rRNA processing</keyword>
<keyword evidence="5 6" id="KW-0949">S-adenosyl-L-methionine</keyword>
<sequence length="283" mass="28708">MTDPRSGAGDDGPGAVVPGPSSSAPLSPSASSEVPLSPEVPPAFVAAAEQTFGDRLDLATRYAELLITDGVVRGLIGPREAPRVWERHLINCAVMSEMIPLGASVTDVGSGAGLPGIVLAVARPDLTITLVEPLARRTAFLSEAVTALGLDTTVTVVRGRAEDVAGGPPAAADVVTARAVAPLDRLAGWCLPLAAVGGRLLALKGAAAAEEVAEHHEAITRLGGGDPVVRLCGAGLIDPPTTVVEIVRERAVVAPRPRPSGRAADPGRSAGGRGSGKRRSRRG</sequence>
<dbReference type="HAMAP" id="MF_00074">
    <property type="entry name" value="16SrRNA_methyltr_G"/>
    <property type="match status" value="1"/>
</dbReference>
<feature type="compositionally biased region" description="Low complexity" evidence="7">
    <location>
        <begin position="13"/>
        <end position="37"/>
    </location>
</feature>
<evidence type="ECO:0000256" key="2">
    <source>
        <dbReference type="ARBA" id="ARBA00022552"/>
    </source>
</evidence>
<evidence type="ECO:0000256" key="6">
    <source>
        <dbReference type="HAMAP-Rule" id="MF_00074"/>
    </source>
</evidence>